<dbReference type="SUPFAM" id="SSF53756">
    <property type="entry name" value="UDP-Glycosyltransferase/glycogen phosphorylase"/>
    <property type="match status" value="1"/>
</dbReference>
<evidence type="ECO:0000313" key="4">
    <source>
        <dbReference type="Proteomes" id="UP001200470"/>
    </source>
</evidence>
<dbReference type="InterPro" id="IPR001296">
    <property type="entry name" value="Glyco_trans_1"/>
</dbReference>
<organism evidence="3 4">
    <name type="scientific">Xylanibacter brevis</name>
    <dbReference type="NCBI Taxonomy" id="83231"/>
    <lineage>
        <taxon>Bacteria</taxon>
        <taxon>Pseudomonadati</taxon>
        <taxon>Bacteroidota</taxon>
        <taxon>Bacteroidia</taxon>
        <taxon>Bacteroidales</taxon>
        <taxon>Prevotellaceae</taxon>
        <taxon>Xylanibacter</taxon>
    </lineage>
</organism>
<dbReference type="Gene3D" id="3.40.50.2000">
    <property type="entry name" value="Glycogen Phosphorylase B"/>
    <property type="match status" value="2"/>
</dbReference>
<gene>
    <name evidence="3" type="ORF">I6E12_08715</name>
</gene>
<dbReference type="PANTHER" id="PTHR12526">
    <property type="entry name" value="GLYCOSYLTRANSFERASE"/>
    <property type="match status" value="1"/>
</dbReference>
<feature type="domain" description="Glycosyl transferase family 1" evidence="1">
    <location>
        <begin position="178"/>
        <end position="340"/>
    </location>
</feature>
<dbReference type="RefSeq" id="WP_301638307.1">
    <property type="nucleotide sequence ID" value="NZ_JADYTN010000018.1"/>
</dbReference>
<proteinExistence type="predicted"/>
<comment type="caution">
    <text evidence="3">The sequence shown here is derived from an EMBL/GenBank/DDBJ whole genome shotgun (WGS) entry which is preliminary data.</text>
</comment>
<dbReference type="CDD" id="cd03808">
    <property type="entry name" value="GT4_CapM-like"/>
    <property type="match status" value="1"/>
</dbReference>
<evidence type="ECO:0000259" key="1">
    <source>
        <dbReference type="Pfam" id="PF00534"/>
    </source>
</evidence>
<dbReference type="Pfam" id="PF00534">
    <property type="entry name" value="Glycos_transf_1"/>
    <property type="match status" value="1"/>
</dbReference>
<name>A0ABS9CHG9_9BACT</name>
<feature type="domain" description="Glycosyltransferase subfamily 4-like N-terminal" evidence="2">
    <location>
        <begin position="19"/>
        <end position="142"/>
    </location>
</feature>
<accession>A0ABS9CHG9</accession>
<dbReference type="Proteomes" id="UP001200470">
    <property type="component" value="Unassembled WGS sequence"/>
</dbReference>
<reference evidence="3 4" key="1">
    <citation type="submission" date="2020-12" db="EMBL/GenBank/DDBJ databases">
        <title>Whole genome sequences of gut porcine anaerobes.</title>
        <authorList>
            <person name="Kubasova T."/>
            <person name="Jahodarova E."/>
            <person name="Rychlik I."/>
        </authorList>
    </citation>
    <scope>NUCLEOTIDE SEQUENCE [LARGE SCALE GENOMIC DNA]</scope>
    <source>
        <strain evidence="3 4">An925</strain>
    </source>
</reference>
<evidence type="ECO:0000313" key="3">
    <source>
        <dbReference type="EMBL" id="MCF2564192.1"/>
    </source>
</evidence>
<protein>
    <submittedName>
        <fullName evidence="3">Glycosyltransferase family 4 protein</fullName>
    </submittedName>
</protein>
<dbReference type="PANTHER" id="PTHR12526:SF630">
    <property type="entry name" value="GLYCOSYLTRANSFERASE"/>
    <property type="match status" value="1"/>
</dbReference>
<dbReference type="Pfam" id="PF13477">
    <property type="entry name" value="Glyco_trans_4_2"/>
    <property type="match status" value="1"/>
</dbReference>
<keyword evidence="4" id="KW-1185">Reference proteome</keyword>
<sequence>MKTILVLINSIVGLHSFRKEVMKAIVDAGYDVYISEPDDDERVKYFEGIGCHIIKTDFNRRGMNPLADFKLMLKYRQMIKRLKPVAVLTYTIKPNVYGGIACRLTGTPLIANVTGLGDAIENGGWLQKLTISLYRFGIGKGAKVFFQNEANKSFCVQHKIADDNAIVLPGSGVNLEHHRFQEYAPDGVIRFLFIARLLKDKGTEEYFETAKVIKTKYPQTEFQVLGWKEGPYQQQMEEFVKDGVINYLGTTSDIRPYLTSVHCTIMPSYHEGMSNVNLESAANGRPVITTNVPGCRETVDDGETGYLVEAKNAEALIDGVERFLTLPYNQKSKMGRMARKKMEREFDRNIVVKAYLNAIEALV</sequence>
<dbReference type="InterPro" id="IPR028098">
    <property type="entry name" value="Glyco_trans_4-like_N"/>
</dbReference>
<dbReference type="EMBL" id="JADYTN010000018">
    <property type="protein sequence ID" value="MCF2564192.1"/>
    <property type="molecule type" value="Genomic_DNA"/>
</dbReference>
<evidence type="ECO:0000259" key="2">
    <source>
        <dbReference type="Pfam" id="PF13477"/>
    </source>
</evidence>